<dbReference type="InterPro" id="IPR050553">
    <property type="entry name" value="Thioredoxin_ResA/DsbE_sf"/>
</dbReference>
<dbReference type="PROSITE" id="PS51352">
    <property type="entry name" value="THIOREDOXIN_2"/>
    <property type="match status" value="1"/>
</dbReference>
<evidence type="ECO:0000313" key="7">
    <source>
        <dbReference type="Proteomes" id="UP000250831"/>
    </source>
</evidence>
<sequence>MADNKDLRKEKRHTNILWESIKKNGFTVFMGILLVTLFVSPDAKSWMLQQLMKTGIFNASLEKKEAAAIAESTADFEFKDQHGLVQHASSLRGKVVFINFWASWCPPCRAEFPSIEFLYSKFKDHPQVFFLTINEDDDIAAANAYLKKEKFSIPFFKATGPIPHVIYNGALPTTVVLDKNGKIRFHHEGFADYSSDTFVKQLEELIKE</sequence>
<evidence type="ECO:0000256" key="1">
    <source>
        <dbReference type="ARBA" id="ARBA00004196"/>
    </source>
</evidence>
<proteinExistence type="predicted"/>
<keyword evidence="4" id="KW-0812">Transmembrane</keyword>
<comment type="subcellular location">
    <subcellularLocation>
        <location evidence="1">Cell envelope</location>
    </subcellularLocation>
</comment>
<dbReference type="InterPro" id="IPR017937">
    <property type="entry name" value="Thioredoxin_CS"/>
</dbReference>
<protein>
    <submittedName>
        <fullName evidence="6">TlpA family protein disulfide reductase</fullName>
    </submittedName>
</protein>
<reference evidence="6 7" key="1">
    <citation type="submission" date="2018-04" db="EMBL/GenBank/DDBJ databases">
        <title>Sphingobacterium sp. M46 Genome.</title>
        <authorList>
            <person name="Cheng J."/>
            <person name="Li Y."/>
        </authorList>
    </citation>
    <scope>NUCLEOTIDE SEQUENCE [LARGE SCALE GENOMIC DNA]</scope>
    <source>
        <strain evidence="6 7">M46</strain>
    </source>
</reference>
<dbReference type="InterPro" id="IPR013766">
    <property type="entry name" value="Thioredoxin_domain"/>
</dbReference>
<keyword evidence="3" id="KW-0676">Redox-active center</keyword>
<feature type="domain" description="Thioredoxin" evidence="5">
    <location>
        <begin position="67"/>
        <end position="208"/>
    </location>
</feature>
<dbReference type="InterPro" id="IPR036249">
    <property type="entry name" value="Thioredoxin-like_sf"/>
</dbReference>
<dbReference type="AlphaFoldDB" id="A0A363NXH8"/>
<evidence type="ECO:0000256" key="3">
    <source>
        <dbReference type="ARBA" id="ARBA00023284"/>
    </source>
</evidence>
<dbReference type="GO" id="GO:0017004">
    <property type="term" value="P:cytochrome complex assembly"/>
    <property type="evidence" value="ECO:0007669"/>
    <property type="project" value="UniProtKB-KW"/>
</dbReference>
<dbReference type="CDD" id="cd02966">
    <property type="entry name" value="TlpA_like_family"/>
    <property type="match status" value="1"/>
</dbReference>
<dbReference type="GO" id="GO:0016491">
    <property type="term" value="F:oxidoreductase activity"/>
    <property type="evidence" value="ECO:0007669"/>
    <property type="project" value="InterPro"/>
</dbReference>
<evidence type="ECO:0000256" key="2">
    <source>
        <dbReference type="ARBA" id="ARBA00022748"/>
    </source>
</evidence>
<keyword evidence="4" id="KW-1133">Transmembrane helix</keyword>
<keyword evidence="7" id="KW-1185">Reference proteome</keyword>
<feature type="transmembrane region" description="Helical" evidence="4">
    <location>
        <begin position="21"/>
        <end position="40"/>
    </location>
</feature>
<dbReference type="PANTHER" id="PTHR42852:SF17">
    <property type="entry name" value="THIOREDOXIN-LIKE PROTEIN HI_1115"/>
    <property type="match status" value="1"/>
</dbReference>
<gene>
    <name evidence="6" type="ORF">DCO56_10190</name>
</gene>
<dbReference type="Pfam" id="PF08534">
    <property type="entry name" value="Redoxin"/>
    <property type="match status" value="1"/>
</dbReference>
<dbReference type="SUPFAM" id="SSF52833">
    <property type="entry name" value="Thioredoxin-like"/>
    <property type="match status" value="1"/>
</dbReference>
<comment type="caution">
    <text evidence="6">The sequence shown here is derived from an EMBL/GenBank/DDBJ whole genome shotgun (WGS) entry which is preliminary data.</text>
</comment>
<dbReference type="GO" id="GO:0030313">
    <property type="term" value="C:cell envelope"/>
    <property type="evidence" value="ECO:0007669"/>
    <property type="project" value="UniProtKB-SubCell"/>
</dbReference>
<dbReference type="Proteomes" id="UP000250831">
    <property type="component" value="Unassembled WGS sequence"/>
</dbReference>
<dbReference type="InterPro" id="IPR013740">
    <property type="entry name" value="Redoxin"/>
</dbReference>
<dbReference type="OrthoDB" id="9815205at2"/>
<keyword evidence="4" id="KW-0472">Membrane</keyword>
<name>A0A363NXH8_9SPHI</name>
<dbReference type="Gene3D" id="3.40.30.10">
    <property type="entry name" value="Glutaredoxin"/>
    <property type="match status" value="1"/>
</dbReference>
<dbReference type="EMBL" id="QCXX01000002">
    <property type="protein sequence ID" value="PUV25418.1"/>
    <property type="molecule type" value="Genomic_DNA"/>
</dbReference>
<evidence type="ECO:0000256" key="4">
    <source>
        <dbReference type="SAM" id="Phobius"/>
    </source>
</evidence>
<dbReference type="PROSITE" id="PS00194">
    <property type="entry name" value="THIOREDOXIN_1"/>
    <property type="match status" value="1"/>
</dbReference>
<keyword evidence="2" id="KW-0201">Cytochrome c-type biogenesis</keyword>
<evidence type="ECO:0000259" key="5">
    <source>
        <dbReference type="PROSITE" id="PS51352"/>
    </source>
</evidence>
<accession>A0A363NXH8</accession>
<dbReference type="RefSeq" id="WP_108633745.1">
    <property type="nucleotide sequence ID" value="NZ_QCXX01000002.1"/>
</dbReference>
<dbReference type="PANTHER" id="PTHR42852">
    <property type="entry name" value="THIOL:DISULFIDE INTERCHANGE PROTEIN DSBE"/>
    <property type="match status" value="1"/>
</dbReference>
<organism evidence="6 7">
    <name type="scientific">Sphingobacterium athyrii</name>
    <dbReference type="NCBI Taxonomy" id="2152717"/>
    <lineage>
        <taxon>Bacteria</taxon>
        <taxon>Pseudomonadati</taxon>
        <taxon>Bacteroidota</taxon>
        <taxon>Sphingobacteriia</taxon>
        <taxon>Sphingobacteriales</taxon>
        <taxon>Sphingobacteriaceae</taxon>
        <taxon>Sphingobacterium</taxon>
    </lineage>
</organism>
<evidence type="ECO:0000313" key="6">
    <source>
        <dbReference type="EMBL" id="PUV25418.1"/>
    </source>
</evidence>